<dbReference type="RefSeq" id="XP_060417732.1">
    <property type="nucleotide sequence ID" value="XM_060557027.1"/>
</dbReference>
<dbReference type="CDD" id="cd18186">
    <property type="entry name" value="BTB_POZ_ZBTB_KLHL-like"/>
    <property type="match status" value="1"/>
</dbReference>
<dbReference type="SMART" id="SM00225">
    <property type="entry name" value="BTB"/>
    <property type="match status" value="1"/>
</dbReference>
<evidence type="ECO:0000313" key="2">
    <source>
        <dbReference type="EMBL" id="KAK1596895.1"/>
    </source>
</evidence>
<dbReference type="Pfam" id="PF00651">
    <property type="entry name" value="BTB"/>
    <property type="match status" value="1"/>
</dbReference>
<feature type="domain" description="BTB" evidence="1">
    <location>
        <begin position="17"/>
        <end position="84"/>
    </location>
</feature>
<dbReference type="PROSITE" id="PS50097">
    <property type="entry name" value="BTB"/>
    <property type="match status" value="1"/>
</dbReference>
<dbReference type="GeneID" id="85441267"/>
<dbReference type="InterPro" id="IPR000210">
    <property type="entry name" value="BTB/POZ_dom"/>
</dbReference>
<proteinExistence type="predicted"/>
<dbReference type="EMBL" id="JAHLJV010000010">
    <property type="protein sequence ID" value="KAK1596895.1"/>
    <property type="molecule type" value="Genomic_DNA"/>
</dbReference>
<reference evidence="2" key="1">
    <citation type="submission" date="2021-06" db="EMBL/GenBank/DDBJ databases">
        <title>Comparative genomics, transcriptomics and evolutionary studies reveal genomic signatures of adaptation to plant cell wall in hemibiotrophic fungi.</title>
        <authorList>
            <consortium name="DOE Joint Genome Institute"/>
            <person name="Baroncelli R."/>
            <person name="Diaz J.F."/>
            <person name="Benocci T."/>
            <person name="Peng M."/>
            <person name="Battaglia E."/>
            <person name="Haridas S."/>
            <person name="Andreopoulos W."/>
            <person name="Labutti K."/>
            <person name="Pangilinan J."/>
            <person name="Floch G.L."/>
            <person name="Makela M.R."/>
            <person name="Henrissat B."/>
            <person name="Grigoriev I.V."/>
            <person name="Crouch J.A."/>
            <person name="De Vries R.P."/>
            <person name="Sukno S.A."/>
            <person name="Thon M.R."/>
        </authorList>
    </citation>
    <scope>NUCLEOTIDE SEQUENCE</scope>
    <source>
        <strain evidence="2">CBS 125086</strain>
    </source>
</reference>
<keyword evidence="3" id="KW-1185">Reference proteome</keyword>
<dbReference type="InterPro" id="IPR011333">
    <property type="entry name" value="SKP1/BTB/POZ_sf"/>
</dbReference>
<dbReference type="Gene3D" id="3.30.710.10">
    <property type="entry name" value="Potassium Channel Kv1.1, Chain A"/>
    <property type="match status" value="1"/>
</dbReference>
<evidence type="ECO:0000259" key="1">
    <source>
        <dbReference type="PROSITE" id="PS50097"/>
    </source>
</evidence>
<evidence type="ECO:0000313" key="3">
    <source>
        <dbReference type="Proteomes" id="UP001230504"/>
    </source>
</evidence>
<protein>
    <submittedName>
        <fullName evidence="2">BTB/POZ protein</fullName>
    </submittedName>
</protein>
<accession>A0AAD8Q6M1</accession>
<dbReference type="SUPFAM" id="SSF54695">
    <property type="entry name" value="POZ domain"/>
    <property type="match status" value="1"/>
</dbReference>
<sequence>MDPILDFQRLLKAGLFSDFTIICQSTEIRVHKIILGAQSGYFAALFKRNMKEAQEGVVTFDDIDPEVMKHLVEFFYNEDRKFTFNSSDLKTSVSVWILAERLQATQAMQELEDRLINHLQSYENMKAAVDESLRDMVFSHPACAKSDVGFMFAVATWVVFAKSDCATTALAPLTKYTELMHKMLLFSHHYMKKRGSIFDACESIETFGSGLEKYRGWDIITEVITECM</sequence>
<organism evidence="2 3">
    <name type="scientific">Colletotrichum navitas</name>
    <dbReference type="NCBI Taxonomy" id="681940"/>
    <lineage>
        <taxon>Eukaryota</taxon>
        <taxon>Fungi</taxon>
        <taxon>Dikarya</taxon>
        <taxon>Ascomycota</taxon>
        <taxon>Pezizomycotina</taxon>
        <taxon>Sordariomycetes</taxon>
        <taxon>Hypocreomycetidae</taxon>
        <taxon>Glomerellales</taxon>
        <taxon>Glomerellaceae</taxon>
        <taxon>Colletotrichum</taxon>
        <taxon>Colletotrichum graminicola species complex</taxon>
    </lineage>
</organism>
<comment type="caution">
    <text evidence="2">The sequence shown here is derived from an EMBL/GenBank/DDBJ whole genome shotgun (WGS) entry which is preliminary data.</text>
</comment>
<dbReference type="AlphaFoldDB" id="A0AAD8Q6M1"/>
<name>A0AAD8Q6M1_9PEZI</name>
<gene>
    <name evidence="2" type="ORF">LY79DRAFT_543102</name>
</gene>
<dbReference type="PANTHER" id="PTHR24413">
    <property type="entry name" value="SPECKLE-TYPE POZ PROTEIN"/>
    <property type="match status" value="1"/>
</dbReference>
<dbReference type="Proteomes" id="UP001230504">
    <property type="component" value="Unassembled WGS sequence"/>
</dbReference>